<evidence type="ECO:0000259" key="5">
    <source>
        <dbReference type="PROSITE" id="PS50937"/>
    </source>
</evidence>
<evidence type="ECO:0000256" key="3">
    <source>
        <dbReference type="ARBA" id="ARBA00023163"/>
    </source>
</evidence>
<protein>
    <submittedName>
        <fullName evidence="6">MerR family DNA-binding transcriptional regulator</fullName>
    </submittedName>
</protein>
<dbReference type="Gene3D" id="1.10.1660.10">
    <property type="match status" value="1"/>
</dbReference>
<keyword evidence="3" id="KW-0804">Transcription</keyword>
<dbReference type="PRINTS" id="PR00040">
    <property type="entry name" value="HTHMERR"/>
</dbReference>
<dbReference type="InterPro" id="IPR000551">
    <property type="entry name" value="MerR-type_HTH_dom"/>
</dbReference>
<evidence type="ECO:0000256" key="1">
    <source>
        <dbReference type="ARBA" id="ARBA00023015"/>
    </source>
</evidence>
<dbReference type="PANTHER" id="PTHR30204:SF94">
    <property type="entry name" value="HEAVY METAL-DEPENDENT TRANSCRIPTIONAL REGULATOR HI_0293-RELATED"/>
    <property type="match status" value="1"/>
</dbReference>
<dbReference type="EMBL" id="QHKI01000109">
    <property type="protein sequence ID" value="RSM61999.1"/>
    <property type="molecule type" value="Genomic_DNA"/>
</dbReference>
<evidence type="ECO:0000313" key="6">
    <source>
        <dbReference type="EMBL" id="RSM61999.1"/>
    </source>
</evidence>
<dbReference type="PANTHER" id="PTHR30204">
    <property type="entry name" value="REDOX-CYCLING DRUG-SENSING TRANSCRIPTIONAL ACTIVATOR SOXR"/>
    <property type="match status" value="1"/>
</dbReference>
<dbReference type="PROSITE" id="PS00552">
    <property type="entry name" value="HTH_MERR_1"/>
    <property type="match status" value="1"/>
</dbReference>
<dbReference type="PROSITE" id="PS50937">
    <property type="entry name" value="HTH_MERR_2"/>
    <property type="match status" value="1"/>
</dbReference>
<sequence length="145" mass="16621">MRIGEASAAAGLTPRALRYYEERGLLAARRTTSGHREYDEEDVHRLRTVRELLAAGLTISDVQAVVEGLDMPLKQPGDCPIVDITNRRLAELDKRIERLTELRRRLANALTHRFDKQFHRPDQAVAMRRRLSPCERQTGDEFTVT</sequence>
<keyword evidence="4" id="KW-0175">Coiled coil</keyword>
<reference evidence="6 7" key="1">
    <citation type="submission" date="2018-05" db="EMBL/GenBank/DDBJ databases">
        <title>Evolution of GPA BGCs.</title>
        <authorList>
            <person name="Waglechner N."/>
            <person name="Wright G.D."/>
        </authorList>
    </citation>
    <scope>NUCLEOTIDE SEQUENCE [LARGE SCALE GENOMIC DNA]</scope>
    <source>
        <strain evidence="6 7">A82846</strain>
    </source>
</reference>
<keyword evidence="1" id="KW-0805">Transcription regulation</keyword>
<dbReference type="Pfam" id="PF13411">
    <property type="entry name" value="MerR_1"/>
    <property type="match status" value="1"/>
</dbReference>
<dbReference type="InterPro" id="IPR047057">
    <property type="entry name" value="MerR_fam"/>
</dbReference>
<dbReference type="AlphaFoldDB" id="A0A428Y358"/>
<name>A0A428Y358_KIBAR</name>
<dbReference type="GO" id="GO:0003677">
    <property type="term" value="F:DNA binding"/>
    <property type="evidence" value="ECO:0007669"/>
    <property type="project" value="UniProtKB-KW"/>
</dbReference>
<dbReference type="GO" id="GO:0003700">
    <property type="term" value="F:DNA-binding transcription factor activity"/>
    <property type="evidence" value="ECO:0007669"/>
    <property type="project" value="InterPro"/>
</dbReference>
<dbReference type="SUPFAM" id="SSF46955">
    <property type="entry name" value="Putative DNA-binding domain"/>
    <property type="match status" value="1"/>
</dbReference>
<evidence type="ECO:0000256" key="2">
    <source>
        <dbReference type="ARBA" id="ARBA00023125"/>
    </source>
</evidence>
<evidence type="ECO:0000256" key="4">
    <source>
        <dbReference type="SAM" id="Coils"/>
    </source>
</evidence>
<dbReference type="RefSeq" id="WP_037275411.1">
    <property type="nucleotide sequence ID" value="NZ_QHKI01000109.1"/>
</dbReference>
<proteinExistence type="predicted"/>
<accession>A0A428Y358</accession>
<evidence type="ECO:0000313" key="7">
    <source>
        <dbReference type="Proteomes" id="UP000287547"/>
    </source>
</evidence>
<dbReference type="Proteomes" id="UP000287547">
    <property type="component" value="Unassembled WGS sequence"/>
</dbReference>
<dbReference type="SMART" id="SM00422">
    <property type="entry name" value="HTH_MERR"/>
    <property type="match status" value="1"/>
</dbReference>
<dbReference type="OrthoDB" id="9802039at2"/>
<comment type="caution">
    <text evidence="6">The sequence shown here is derived from an EMBL/GenBank/DDBJ whole genome shotgun (WGS) entry which is preliminary data.</text>
</comment>
<gene>
    <name evidence="6" type="ORF">DMH04_53235</name>
</gene>
<organism evidence="6 7">
    <name type="scientific">Kibdelosporangium aridum</name>
    <dbReference type="NCBI Taxonomy" id="2030"/>
    <lineage>
        <taxon>Bacteria</taxon>
        <taxon>Bacillati</taxon>
        <taxon>Actinomycetota</taxon>
        <taxon>Actinomycetes</taxon>
        <taxon>Pseudonocardiales</taxon>
        <taxon>Pseudonocardiaceae</taxon>
        <taxon>Kibdelosporangium</taxon>
    </lineage>
</organism>
<feature type="coiled-coil region" evidence="4">
    <location>
        <begin position="82"/>
        <end position="109"/>
    </location>
</feature>
<feature type="domain" description="HTH merR-type" evidence="5">
    <location>
        <begin position="1"/>
        <end position="68"/>
    </location>
</feature>
<keyword evidence="2 6" id="KW-0238">DNA-binding</keyword>
<dbReference type="InterPro" id="IPR009061">
    <property type="entry name" value="DNA-bd_dom_put_sf"/>
</dbReference>